<dbReference type="SUPFAM" id="SSF53738">
    <property type="entry name" value="Phosphoglucomutase, first 3 domains"/>
    <property type="match status" value="3"/>
</dbReference>
<dbReference type="Gene3D" id="3.40.120.10">
    <property type="entry name" value="Alpha-D-Glucose-1,6-Bisphosphate, subunit A, domain 3"/>
    <property type="match status" value="3"/>
</dbReference>
<dbReference type="Proteomes" id="UP001295423">
    <property type="component" value="Unassembled WGS sequence"/>
</dbReference>
<dbReference type="InterPro" id="IPR036900">
    <property type="entry name" value="A-D-PHexomutase_C_sf"/>
</dbReference>
<name>A0AAD2JLR4_9STRA</name>
<evidence type="ECO:0000256" key="5">
    <source>
        <dbReference type="ARBA" id="ARBA00022842"/>
    </source>
</evidence>
<reference evidence="10" key="1">
    <citation type="submission" date="2023-08" db="EMBL/GenBank/DDBJ databases">
        <authorList>
            <person name="Audoor S."/>
            <person name="Bilcke G."/>
        </authorList>
    </citation>
    <scope>NUCLEOTIDE SEQUENCE</scope>
</reference>
<dbReference type="GO" id="GO:0005975">
    <property type="term" value="P:carbohydrate metabolic process"/>
    <property type="evidence" value="ECO:0007669"/>
    <property type="project" value="InterPro"/>
</dbReference>
<evidence type="ECO:0000259" key="7">
    <source>
        <dbReference type="Pfam" id="PF02878"/>
    </source>
</evidence>
<dbReference type="InterPro" id="IPR016066">
    <property type="entry name" value="A-D-PHexomutase_CS"/>
</dbReference>
<keyword evidence="3" id="KW-0597">Phosphoprotein</keyword>
<dbReference type="InterPro" id="IPR005844">
    <property type="entry name" value="A-D-PHexomutase_a/b/a-I"/>
</dbReference>
<proteinExistence type="inferred from homology"/>
<evidence type="ECO:0000313" key="11">
    <source>
        <dbReference type="Proteomes" id="UP001295423"/>
    </source>
</evidence>
<evidence type="ECO:0000256" key="2">
    <source>
        <dbReference type="ARBA" id="ARBA00010231"/>
    </source>
</evidence>
<dbReference type="GO" id="GO:0000287">
    <property type="term" value="F:magnesium ion binding"/>
    <property type="evidence" value="ECO:0007669"/>
    <property type="project" value="InterPro"/>
</dbReference>
<dbReference type="GO" id="GO:0006166">
    <property type="term" value="P:purine ribonucleoside salvage"/>
    <property type="evidence" value="ECO:0007669"/>
    <property type="project" value="TreeGrafter"/>
</dbReference>
<dbReference type="InterPro" id="IPR005841">
    <property type="entry name" value="Alpha-D-phosphohexomutase_SF"/>
</dbReference>
<gene>
    <name evidence="10" type="ORF">CYCCA115_LOCUS19688</name>
</gene>
<dbReference type="PROSITE" id="PS00710">
    <property type="entry name" value="PGM_PMM"/>
    <property type="match status" value="1"/>
</dbReference>
<keyword evidence="5" id="KW-0460">Magnesium</keyword>
<evidence type="ECO:0000259" key="9">
    <source>
        <dbReference type="Pfam" id="PF02880"/>
    </source>
</evidence>
<comment type="caution">
    <text evidence="10">The sequence shown here is derived from an EMBL/GenBank/DDBJ whole genome shotgun (WGS) entry which is preliminary data.</text>
</comment>
<dbReference type="Pfam" id="PF02879">
    <property type="entry name" value="PGM_PMM_II"/>
    <property type="match status" value="1"/>
</dbReference>
<dbReference type="InterPro" id="IPR005846">
    <property type="entry name" value="A-D-PHexomutase_a/b/a-III"/>
</dbReference>
<dbReference type="PRINTS" id="PR00509">
    <property type="entry name" value="PGMPMM"/>
</dbReference>
<dbReference type="CDD" id="cd05799">
    <property type="entry name" value="PGM2"/>
    <property type="match status" value="1"/>
</dbReference>
<evidence type="ECO:0000256" key="3">
    <source>
        <dbReference type="ARBA" id="ARBA00022553"/>
    </source>
</evidence>
<keyword evidence="4" id="KW-0479">Metal-binding</keyword>
<protein>
    <submittedName>
        <fullName evidence="10">Uncharacterized protein</fullName>
    </submittedName>
</protein>
<accession>A0AAD2JLR4</accession>
<evidence type="ECO:0000256" key="4">
    <source>
        <dbReference type="ARBA" id="ARBA00022723"/>
    </source>
</evidence>
<dbReference type="PANTHER" id="PTHR45745:SF1">
    <property type="entry name" value="PHOSPHOGLUCOMUTASE 2B-RELATED"/>
    <property type="match status" value="1"/>
</dbReference>
<evidence type="ECO:0000256" key="1">
    <source>
        <dbReference type="ARBA" id="ARBA00001946"/>
    </source>
</evidence>
<dbReference type="InterPro" id="IPR005845">
    <property type="entry name" value="A-D-PHexomutase_a/b/a-II"/>
</dbReference>
<dbReference type="GO" id="GO:0008973">
    <property type="term" value="F:phosphopentomutase activity"/>
    <property type="evidence" value="ECO:0007669"/>
    <property type="project" value="TreeGrafter"/>
</dbReference>
<dbReference type="AlphaFoldDB" id="A0AAD2JLR4"/>
<dbReference type="SUPFAM" id="SSF55957">
    <property type="entry name" value="Phosphoglucomutase, C-terminal domain"/>
    <property type="match status" value="1"/>
</dbReference>
<comment type="similarity">
    <text evidence="2">Belongs to the phosphohexose mutase family.</text>
</comment>
<feature type="domain" description="Alpha-D-phosphohexomutase alpha/beta/alpha" evidence="7">
    <location>
        <begin position="61"/>
        <end position="209"/>
    </location>
</feature>
<sequence>MISSQPPTPLQSAMEWCAMDPNPITANHVAKLIQDVKGGDTTTSDSMTELSSLFPSDGRRISFGTAGLRSAMKPGPLGMNDLVVLQAAQGIAKYALQTSSKTSTTDDKKPKGVIGYDHRSNPGLNISSLSFAILTALVFQEAGIEPILLDGYAFTPLIPFCLQKTEAIVGIMVTASHNPKQDNGYKVYASDGCQIRSPMDSDISKEIMANLAPWKDYGSVLQELQKKSSNDDPCLGLSDPEMTKSITNDYFAALKKHGLMTEQATMSSTDESLSPPSFAYTAMHGVGHPFAERVFSEFGLPPFVAIPDQKEPDFTFPTVPFPNPEEKGALDIAKAYAVDQKCDIVLANDPDADRLAVAEKDRSTGEWTVFSGDQIGIMLGHWMWTQIGKNCDKPVSMCGSTVSSKMLAEIARVEGFHFEDTLTGFKWIGSRSQELSKKEGYRNLFCYEEAIGFCCGDVIFDKDGVSAMAVFSEMALYEYRQGLTLKQHMQSLYDKYGEFVSHNGYYRLEDSSVVHKIMDRIRCNGKYDLEYLSPYQVEYIRDLGVPGYDSSKPDKQPTLPCSASSPMISIGFTNGCLAQFRASGTEPKFKYYIEMKGSPGKSREEVSKELHAMTPIILERLLEPEKNGLKIPSKL</sequence>
<evidence type="ECO:0000313" key="10">
    <source>
        <dbReference type="EMBL" id="CAJ1962439.1"/>
    </source>
</evidence>
<organism evidence="10 11">
    <name type="scientific">Cylindrotheca closterium</name>
    <dbReference type="NCBI Taxonomy" id="2856"/>
    <lineage>
        <taxon>Eukaryota</taxon>
        <taxon>Sar</taxon>
        <taxon>Stramenopiles</taxon>
        <taxon>Ochrophyta</taxon>
        <taxon>Bacillariophyta</taxon>
        <taxon>Bacillariophyceae</taxon>
        <taxon>Bacillariophycidae</taxon>
        <taxon>Bacillariales</taxon>
        <taxon>Bacillariaceae</taxon>
        <taxon>Cylindrotheca</taxon>
    </lineage>
</organism>
<dbReference type="EMBL" id="CAKOGP040002103">
    <property type="protein sequence ID" value="CAJ1962439.1"/>
    <property type="molecule type" value="Genomic_DNA"/>
</dbReference>
<keyword evidence="6" id="KW-0413">Isomerase</keyword>
<feature type="domain" description="Alpha-D-phosphohexomutase alpha/beta/alpha" evidence="9">
    <location>
        <begin position="372"/>
        <end position="496"/>
    </location>
</feature>
<comment type="cofactor">
    <cofactor evidence="1">
        <name>Mg(2+)</name>
        <dbReference type="ChEBI" id="CHEBI:18420"/>
    </cofactor>
</comment>
<feature type="domain" description="Alpha-D-phosphohexomutase alpha/beta/alpha" evidence="8">
    <location>
        <begin position="272"/>
        <end position="361"/>
    </location>
</feature>
<dbReference type="Pfam" id="PF02880">
    <property type="entry name" value="PGM_PMM_III"/>
    <property type="match status" value="1"/>
</dbReference>
<keyword evidence="11" id="KW-1185">Reference proteome</keyword>
<dbReference type="Pfam" id="PF02878">
    <property type="entry name" value="PGM_PMM_I"/>
    <property type="match status" value="1"/>
</dbReference>
<dbReference type="InterPro" id="IPR016055">
    <property type="entry name" value="A-D-PHexomutase_a/b/a-I/II/III"/>
</dbReference>
<evidence type="ECO:0000256" key="6">
    <source>
        <dbReference type="ARBA" id="ARBA00023235"/>
    </source>
</evidence>
<evidence type="ECO:0000259" key="8">
    <source>
        <dbReference type="Pfam" id="PF02879"/>
    </source>
</evidence>
<dbReference type="PANTHER" id="PTHR45745">
    <property type="entry name" value="PHOSPHOMANNOMUTASE 45A"/>
    <property type="match status" value="1"/>
</dbReference>
<dbReference type="GO" id="GO:0005634">
    <property type="term" value="C:nucleus"/>
    <property type="evidence" value="ECO:0007669"/>
    <property type="project" value="TreeGrafter"/>
</dbReference>